<dbReference type="Gramene" id="Pp3c24_9310V3.4">
    <property type="protein sequence ID" value="Pp3c24_9310V3.4"/>
    <property type="gene ID" value="Pp3c24_9310"/>
</dbReference>
<dbReference type="OrthoDB" id="20381at2759"/>
<feature type="region of interest" description="Disordered" evidence="4">
    <location>
        <begin position="1"/>
        <end position="108"/>
    </location>
</feature>
<keyword evidence="1" id="KW-0963">Cytoplasm</keyword>
<evidence type="ECO:0000313" key="5">
    <source>
        <dbReference type="EMBL" id="PNR28245.1"/>
    </source>
</evidence>
<dbReference type="EnsemblPlants" id="Pp3c24_9310V3.4">
    <property type="protein sequence ID" value="Pp3c24_9310V3.4"/>
    <property type="gene ID" value="Pp3c24_9310"/>
</dbReference>
<sequence length="214" mass="24533">MDDWDNEDFEPLPVELAKEVPKAQWGDEDVEEVKTNCKVVEKPRTESPSELKPEKKRNKANNVTSKDEPFSDPLTEKLRQRRLVEKADNRNVAALSPGHESKEGNTLEDFIPKSSNDFLTYADLVLDKIRPFEKSFHYMTLLKALVRHSVKNLTATHTKELASSIAVIANEKLRDAEAGRKQKGPKKKQLLVDKPDEDSYSPDAYDDIYDRDYM</sequence>
<evidence type="ECO:0000256" key="1">
    <source>
        <dbReference type="ARBA" id="ARBA00022490"/>
    </source>
</evidence>
<dbReference type="GO" id="GO:0003743">
    <property type="term" value="F:translation initiation factor activity"/>
    <property type="evidence" value="ECO:0007669"/>
    <property type="project" value="UniProtKB-KW"/>
</dbReference>
<keyword evidence="7" id="KW-1185">Reference proteome</keyword>
<feature type="compositionally biased region" description="Basic and acidic residues" evidence="4">
    <location>
        <begin position="32"/>
        <end position="53"/>
    </location>
</feature>
<proteinExistence type="predicted"/>
<dbReference type="GO" id="GO:0005852">
    <property type="term" value="C:eukaryotic translation initiation factor 3 complex"/>
    <property type="evidence" value="ECO:0000318"/>
    <property type="project" value="GO_Central"/>
</dbReference>
<dbReference type="Proteomes" id="UP000006727">
    <property type="component" value="Chromosome 24"/>
</dbReference>
<dbReference type="InterPro" id="IPR023194">
    <property type="entry name" value="eIF3-like_dom_sf"/>
</dbReference>
<evidence type="ECO:0000256" key="2">
    <source>
        <dbReference type="ARBA" id="ARBA00022540"/>
    </source>
</evidence>
<organism evidence="5">
    <name type="scientific">Physcomitrium patens</name>
    <name type="common">Spreading-leaved earth moss</name>
    <name type="synonym">Physcomitrella patens</name>
    <dbReference type="NCBI Taxonomy" id="3218"/>
    <lineage>
        <taxon>Eukaryota</taxon>
        <taxon>Viridiplantae</taxon>
        <taxon>Streptophyta</taxon>
        <taxon>Embryophyta</taxon>
        <taxon>Bryophyta</taxon>
        <taxon>Bryophytina</taxon>
        <taxon>Bryopsida</taxon>
        <taxon>Funariidae</taxon>
        <taxon>Funariales</taxon>
        <taxon>Funariaceae</taxon>
        <taxon>Physcomitrium</taxon>
    </lineage>
</organism>
<dbReference type="PANTHER" id="PTHR21681">
    <property type="entry name" value="EUKARYOTIC TRANSLATION INITIATION FACTOR 3 SUBUNIT J"/>
    <property type="match status" value="1"/>
</dbReference>
<dbReference type="GeneID" id="112276811"/>
<feature type="region of interest" description="Disordered" evidence="4">
    <location>
        <begin position="175"/>
        <end position="214"/>
    </location>
</feature>
<dbReference type="PANTHER" id="PTHR21681:SF0">
    <property type="entry name" value="EUKARYOTIC TRANSLATION INITIATION FACTOR 3 SUBUNIT J"/>
    <property type="match status" value="1"/>
</dbReference>
<name>A0A2K1IG42_PHYPA</name>
<gene>
    <name evidence="6" type="primary">LOC112276811</name>
    <name evidence="5" type="ORF">PHYPA_028837</name>
</gene>
<dbReference type="STRING" id="3218.A0A2K1IG42"/>
<dbReference type="RefSeq" id="XP_024364291.1">
    <property type="nucleotide sequence ID" value="XM_024508523.2"/>
</dbReference>
<reference evidence="5 7" key="1">
    <citation type="journal article" date="2008" name="Science">
        <title>The Physcomitrella genome reveals evolutionary insights into the conquest of land by plants.</title>
        <authorList>
            <person name="Rensing S."/>
            <person name="Lang D."/>
            <person name="Zimmer A."/>
            <person name="Terry A."/>
            <person name="Salamov A."/>
            <person name="Shapiro H."/>
            <person name="Nishiyama T."/>
            <person name="Perroud P.-F."/>
            <person name="Lindquist E."/>
            <person name="Kamisugi Y."/>
            <person name="Tanahashi T."/>
            <person name="Sakakibara K."/>
            <person name="Fujita T."/>
            <person name="Oishi K."/>
            <person name="Shin-I T."/>
            <person name="Kuroki Y."/>
            <person name="Toyoda A."/>
            <person name="Suzuki Y."/>
            <person name="Hashimoto A."/>
            <person name="Yamaguchi K."/>
            <person name="Sugano A."/>
            <person name="Kohara Y."/>
            <person name="Fujiyama A."/>
            <person name="Anterola A."/>
            <person name="Aoki S."/>
            <person name="Ashton N."/>
            <person name="Barbazuk W.B."/>
            <person name="Barker E."/>
            <person name="Bennetzen J."/>
            <person name="Bezanilla M."/>
            <person name="Blankenship R."/>
            <person name="Cho S.H."/>
            <person name="Dutcher S."/>
            <person name="Estelle M."/>
            <person name="Fawcett J.A."/>
            <person name="Gundlach H."/>
            <person name="Hanada K."/>
            <person name="Heyl A."/>
            <person name="Hicks K.A."/>
            <person name="Hugh J."/>
            <person name="Lohr M."/>
            <person name="Mayer K."/>
            <person name="Melkozernov A."/>
            <person name="Murata T."/>
            <person name="Nelson D."/>
            <person name="Pils B."/>
            <person name="Prigge M."/>
            <person name="Reiss B."/>
            <person name="Renner T."/>
            <person name="Rombauts S."/>
            <person name="Rushton P."/>
            <person name="Sanderfoot A."/>
            <person name="Schween G."/>
            <person name="Shiu S.-H."/>
            <person name="Stueber K."/>
            <person name="Theodoulou F.L."/>
            <person name="Tu H."/>
            <person name="Van de Peer Y."/>
            <person name="Verrier P.J."/>
            <person name="Waters E."/>
            <person name="Wood A."/>
            <person name="Yang L."/>
            <person name="Cove D."/>
            <person name="Cuming A."/>
            <person name="Hasebe M."/>
            <person name="Lucas S."/>
            <person name="Mishler D.B."/>
            <person name="Reski R."/>
            <person name="Grigoriev I."/>
            <person name="Quatrano R.S."/>
            <person name="Boore J.L."/>
        </authorList>
    </citation>
    <scope>NUCLEOTIDE SEQUENCE [LARGE SCALE GENOMIC DNA]</scope>
    <source>
        <strain evidence="6 7">cv. Gransden 2004</strain>
    </source>
</reference>
<reference evidence="5 7" key="2">
    <citation type="journal article" date="2018" name="Plant J.">
        <title>The Physcomitrella patens chromosome-scale assembly reveals moss genome structure and evolution.</title>
        <authorList>
            <person name="Lang D."/>
            <person name="Ullrich K.K."/>
            <person name="Murat F."/>
            <person name="Fuchs J."/>
            <person name="Jenkins J."/>
            <person name="Haas F.B."/>
            <person name="Piednoel M."/>
            <person name="Gundlach H."/>
            <person name="Van Bel M."/>
            <person name="Meyberg R."/>
            <person name="Vives C."/>
            <person name="Morata J."/>
            <person name="Symeonidi A."/>
            <person name="Hiss M."/>
            <person name="Muchero W."/>
            <person name="Kamisugi Y."/>
            <person name="Saleh O."/>
            <person name="Blanc G."/>
            <person name="Decker E.L."/>
            <person name="van Gessel N."/>
            <person name="Grimwood J."/>
            <person name="Hayes R.D."/>
            <person name="Graham S.W."/>
            <person name="Gunter L.E."/>
            <person name="McDaniel S.F."/>
            <person name="Hoernstein S.N.W."/>
            <person name="Larsson A."/>
            <person name="Li F.W."/>
            <person name="Perroud P.F."/>
            <person name="Phillips J."/>
            <person name="Ranjan P."/>
            <person name="Rokshar D.S."/>
            <person name="Rothfels C.J."/>
            <person name="Schneider L."/>
            <person name="Shu S."/>
            <person name="Stevenson D.W."/>
            <person name="Thummler F."/>
            <person name="Tillich M."/>
            <person name="Villarreal Aguilar J.C."/>
            <person name="Widiez T."/>
            <person name="Wong G.K."/>
            <person name="Wymore A."/>
            <person name="Zhang Y."/>
            <person name="Zimmer A.D."/>
            <person name="Quatrano R.S."/>
            <person name="Mayer K.F.X."/>
            <person name="Goodstein D."/>
            <person name="Casacuberta J.M."/>
            <person name="Vandepoele K."/>
            <person name="Reski R."/>
            <person name="Cuming A.C."/>
            <person name="Tuskan G.A."/>
            <person name="Maumus F."/>
            <person name="Salse J."/>
            <person name="Schmutz J."/>
            <person name="Rensing S.A."/>
        </authorList>
    </citation>
    <scope>NUCLEOTIDE SEQUENCE [LARGE SCALE GENOMIC DNA]</scope>
    <source>
        <strain evidence="6 7">cv. Gransden 2004</strain>
    </source>
</reference>
<dbReference type="Gene3D" id="1.10.246.60">
    <property type="entry name" value="Eukaryotic translation initiation factor 3 like domains"/>
    <property type="match status" value="1"/>
</dbReference>
<feature type="compositionally biased region" description="Basic and acidic residues" evidence="4">
    <location>
        <begin position="65"/>
        <end position="89"/>
    </location>
</feature>
<dbReference type="Pfam" id="PF08597">
    <property type="entry name" value="eIF3_subunit"/>
    <property type="match status" value="1"/>
</dbReference>
<dbReference type="Gramene" id="Pp3c24_9310V3.1">
    <property type="protein sequence ID" value="Pp3c24_9310V3.1"/>
    <property type="gene ID" value="Pp3c24_9310"/>
</dbReference>
<dbReference type="RefSeq" id="XP_024364293.1">
    <property type="nucleotide sequence ID" value="XM_024508525.2"/>
</dbReference>
<feature type="compositionally biased region" description="Acidic residues" evidence="4">
    <location>
        <begin position="195"/>
        <end position="207"/>
    </location>
</feature>
<evidence type="ECO:0000256" key="3">
    <source>
        <dbReference type="ARBA" id="ARBA00022917"/>
    </source>
</evidence>
<dbReference type="AlphaFoldDB" id="A0A2K1IG42"/>
<dbReference type="EMBL" id="ABEU02000024">
    <property type="protein sequence ID" value="PNR28245.1"/>
    <property type="molecule type" value="Genomic_DNA"/>
</dbReference>
<protein>
    <submittedName>
        <fullName evidence="5 6">Uncharacterized protein</fullName>
    </submittedName>
</protein>
<keyword evidence="2" id="KW-0396">Initiation factor</keyword>
<dbReference type="Gramene" id="Pp3c24_9310V3.2">
    <property type="protein sequence ID" value="Pp3c24_9310V3.2"/>
    <property type="gene ID" value="Pp3c24_9310"/>
</dbReference>
<dbReference type="InterPro" id="IPR013906">
    <property type="entry name" value="eIF3j"/>
</dbReference>
<evidence type="ECO:0000256" key="4">
    <source>
        <dbReference type="SAM" id="MobiDB-lite"/>
    </source>
</evidence>
<reference evidence="6" key="3">
    <citation type="submission" date="2020-12" db="UniProtKB">
        <authorList>
            <consortium name="EnsemblPlants"/>
        </authorList>
    </citation>
    <scope>IDENTIFICATION</scope>
</reference>
<dbReference type="EnsemblPlants" id="Pp3c24_9310V3.1">
    <property type="protein sequence ID" value="Pp3c24_9310V3.1"/>
    <property type="gene ID" value="Pp3c24_9310"/>
</dbReference>
<accession>A0A2K1IG42</accession>
<evidence type="ECO:0000313" key="7">
    <source>
        <dbReference type="Proteomes" id="UP000006727"/>
    </source>
</evidence>
<dbReference type="EnsemblPlants" id="Pp3c24_9310V3.2">
    <property type="protein sequence ID" value="Pp3c24_9310V3.2"/>
    <property type="gene ID" value="Pp3c24_9310"/>
</dbReference>
<dbReference type="RefSeq" id="XP_024364292.1">
    <property type="nucleotide sequence ID" value="XM_024508524.2"/>
</dbReference>
<keyword evidence="3" id="KW-0648">Protein biosynthesis</keyword>
<dbReference type="EnsemblPlants" id="Pp3c24_9310V3.3">
    <property type="protein sequence ID" value="Pp3c24_9310V3.3"/>
    <property type="gene ID" value="Pp3c24_9310"/>
</dbReference>
<feature type="compositionally biased region" description="Acidic residues" evidence="4">
    <location>
        <begin position="1"/>
        <end position="10"/>
    </location>
</feature>
<dbReference type="Gramene" id="Pp3c24_9310V3.3">
    <property type="protein sequence ID" value="Pp3c24_9310V3.3"/>
    <property type="gene ID" value="Pp3c24_9310"/>
</dbReference>
<evidence type="ECO:0000313" key="6">
    <source>
        <dbReference type="EnsemblPlants" id="Pp3c24_9310V3.1"/>
    </source>
</evidence>
<dbReference type="PaxDb" id="3218-PP1S196_41V6.1"/>
<dbReference type="RefSeq" id="XP_024364290.1">
    <property type="nucleotide sequence ID" value="XM_024508522.2"/>
</dbReference>